<protein>
    <recommendedName>
        <fullName evidence="5">Fibronectin type-III domain-containing protein</fullName>
    </recommendedName>
</protein>
<proteinExistence type="predicted"/>
<dbReference type="InterPro" id="IPR013783">
    <property type="entry name" value="Ig-like_fold"/>
</dbReference>
<feature type="region of interest" description="Disordered" evidence="2">
    <location>
        <begin position="273"/>
        <end position="294"/>
    </location>
</feature>
<evidence type="ECO:0000256" key="2">
    <source>
        <dbReference type="SAM" id="MobiDB-lite"/>
    </source>
</evidence>
<name>A0A8J8NA12_HALGN</name>
<evidence type="ECO:0000256" key="1">
    <source>
        <dbReference type="ARBA" id="ARBA00022737"/>
    </source>
</evidence>
<evidence type="ECO:0008006" key="5">
    <source>
        <dbReference type="Google" id="ProtNLM"/>
    </source>
</evidence>
<evidence type="ECO:0000313" key="3">
    <source>
        <dbReference type="EMBL" id="TNV71053.1"/>
    </source>
</evidence>
<dbReference type="AlphaFoldDB" id="A0A8J8NA12"/>
<sequence>MRYLIQIITQEGFQSQGTSYTQTDFNDNGIYNFRVFGINSKGDSTFYSSNVSIATPMVPPYIAPPTVGWQNCTHIRIVWTEPNLYNAGRLPVTNYNLYYKLASKSNSNFALLTSSPYLNLYFDVAYTPLAMASNTLFDFQVNVQNAKGTSELINTTRLTILTPKAPVTMAAPAIATTDITPTKIKITWTTLTSATDTGNCSISGYYLEYCVVSYSNWTALTSTSYSSTSTASPHIMHLAIVLRLRLSELHQLTLIQGRPIPQHAQQLISIQRTSRQHGWTSPSARRPEETPLPIINWSGTISTQQARGQL</sequence>
<organism evidence="3 4">
    <name type="scientific">Halteria grandinella</name>
    <dbReference type="NCBI Taxonomy" id="5974"/>
    <lineage>
        <taxon>Eukaryota</taxon>
        <taxon>Sar</taxon>
        <taxon>Alveolata</taxon>
        <taxon>Ciliophora</taxon>
        <taxon>Intramacronucleata</taxon>
        <taxon>Spirotrichea</taxon>
        <taxon>Stichotrichia</taxon>
        <taxon>Sporadotrichida</taxon>
        <taxon>Halteriidae</taxon>
        <taxon>Halteria</taxon>
    </lineage>
</organism>
<dbReference type="EMBL" id="RRYP01030916">
    <property type="protein sequence ID" value="TNV71053.1"/>
    <property type="molecule type" value="Genomic_DNA"/>
</dbReference>
<dbReference type="PANTHER" id="PTHR13817">
    <property type="entry name" value="TITIN"/>
    <property type="match status" value="1"/>
</dbReference>
<dbReference type="InterPro" id="IPR036116">
    <property type="entry name" value="FN3_sf"/>
</dbReference>
<dbReference type="PANTHER" id="PTHR13817:SF73">
    <property type="entry name" value="FIBRONECTIN TYPE-III DOMAIN-CONTAINING PROTEIN"/>
    <property type="match status" value="1"/>
</dbReference>
<keyword evidence="4" id="KW-1185">Reference proteome</keyword>
<keyword evidence="1" id="KW-0677">Repeat</keyword>
<dbReference type="Proteomes" id="UP000785679">
    <property type="component" value="Unassembled WGS sequence"/>
</dbReference>
<reference evidence="3" key="1">
    <citation type="submission" date="2019-06" db="EMBL/GenBank/DDBJ databases">
        <authorList>
            <person name="Zheng W."/>
        </authorList>
    </citation>
    <scope>NUCLEOTIDE SEQUENCE</scope>
    <source>
        <strain evidence="3">QDHG01</strain>
    </source>
</reference>
<dbReference type="InterPro" id="IPR050964">
    <property type="entry name" value="Striated_Muscle_Regulatory"/>
</dbReference>
<feature type="compositionally biased region" description="Polar residues" evidence="2">
    <location>
        <begin position="273"/>
        <end position="283"/>
    </location>
</feature>
<accession>A0A8J8NA12</accession>
<comment type="caution">
    <text evidence="3">The sequence shown here is derived from an EMBL/GenBank/DDBJ whole genome shotgun (WGS) entry which is preliminary data.</text>
</comment>
<dbReference type="Gene3D" id="2.60.40.10">
    <property type="entry name" value="Immunoglobulins"/>
    <property type="match status" value="2"/>
</dbReference>
<gene>
    <name evidence="3" type="ORF">FGO68_gene14643</name>
</gene>
<evidence type="ECO:0000313" key="4">
    <source>
        <dbReference type="Proteomes" id="UP000785679"/>
    </source>
</evidence>
<dbReference type="SUPFAM" id="SSF49265">
    <property type="entry name" value="Fibronectin type III"/>
    <property type="match status" value="2"/>
</dbReference>